<dbReference type="PROSITE" id="PS01124">
    <property type="entry name" value="HTH_ARAC_FAMILY_2"/>
    <property type="match status" value="1"/>
</dbReference>
<keyword evidence="1" id="KW-0805">Transcription regulation</keyword>
<dbReference type="GO" id="GO:0003700">
    <property type="term" value="F:DNA-binding transcription factor activity"/>
    <property type="evidence" value="ECO:0007669"/>
    <property type="project" value="InterPro"/>
</dbReference>
<proteinExistence type="predicted"/>
<dbReference type="Gene3D" id="1.10.10.60">
    <property type="entry name" value="Homeodomain-like"/>
    <property type="match status" value="1"/>
</dbReference>
<name>A0A9D9H1C5_9BACT</name>
<dbReference type="SUPFAM" id="SSF46689">
    <property type="entry name" value="Homeodomain-like"/>
    <property type="match status" value="1"/>
</dbReference>
<feature type="domain" description="HTH araC/xylS-type" evidence="4">
    <location>
        <begin position="201"/>
        <end position="299"/>
    </location>
</feature>
<organism evidence="5 6">
    <name type="scientific">Candidatus Pullibacteroides excrementavium</name>
    <dbReference type="NCBI Taxonomy" id="2840905"/>
    <lineage>
        <taxon>Bacteria</taxon>
        <taxon>Pseudomonadati</taxon>
        <taxon>Bacteroidota</taxon>
        <taxon>Bacteroidia</taxon>
        <taxon>Bacteroidales</taxon>
        <taxon>Candidatus Pullibacteroides</taxon>
    </lineage>
</organism>
<dbReference type="PANTHER" id="PTHR43280">
    <property type="entry name" value="ARAC-FAMILY TRANSCRIPTIONAL REGULATOR"/>
    <property type="match status" value="1"/>
</dbReference>
<comment type="caution">
    <text evidence="5">The sequence shown here is derived from an EMBL/GenBank/DDBJ whole genome shotgun (WGS) entry which is preliminary data.</text>
</comment>
<protein>
    <submittedName>
        <fullName evidence="5">Helix-turn-helix transcriptional regulator</fullName>
    </submittedName>
</protein>
<dbReference type="SMART" id="SM00342">
    <property type="entry name" value="HTH_ARAC"/>
    <property type="match status" value="1"/>
</dbReference>
<evidence type="ECO:0000256" key="3">
    <source>
        <dbReference type="ARBA" id="ARBA00023163"/>
    </source>
</evidence>
<reference evidence="5" key="1">
    <citation type="submission" date="2020-10" db="EMBL/GenBank/DDBJ databases">
        <authorList>
            <person name="Gilroy R."/>
        </authorList>
    </citation>
    <scope>NUCLEOTIDE SEQUENCE</scope>
    <source>
        <strain evidence="5">2889</strain>
    </source>
</reference>
<dbReference type="InterPro" id="IPR009057">
    <property type="entry name" value="Homeodomain-like_sf"/>
</dbReference>
<dbReference type="Proteomes" id="UP000823612">
    <property type="component" value="Unassembled WGS sequence"/>
</dbReference>
<dbReference type="Pfam" id="PF12833">
    <property type="entry name" value="HTH_18"/>
    <property type="match status" value="1"/>
</dbReference>
<dbReference type="PANTHER" id="PTHR43280:SF32">
    <property type="entry name" value="TRANSCRIPTIONAL REGULATORY PROTEIN"/>
    <property type="match status" value="1"/>
</dbReference>
<evidence type="ECO:0000259" key="4">
    <source>
        <dbReference type="PROSITE" id="PS01124"/>
    </source>
</evidence>
<reference evidence="5" key="2">
    <citation type="journal article" date="2021" name="PeerJ">
        <title>Extensive microbial diversity within the chicken gut microbiome revealed by metagenomics and culture.</title>
        <authorList>
            <person name="Gilroy R."/>
            <person name="Ravi A."/>
            <person name="Getino M."/>
            <person name="Pursley I."/>
            <person name="Horton D.L."/>
            <person name="Alikhan N.F."/>
            <person name="Baker D."/>
            <person name="Gharbi K."/>
            <person name="Hall N."/>
            <person name="Watson M."/>
            <person name="Adriaenssens E.M."/>
            <person name="Foster-Nyarko E."/>
            <person name="Jarju S."/>
            <person name="Secka A."/>
            <person name="Antonio M."/>
            <person name="Oren A."/>
            <person name="Chaudhuri R.R."/>
            <person name="La Ragione R."/>
            <person name="Hildebrand F."/>
            <person name="Pallen M.J."/>
        </authorList>
    </citation>
    <scope>NUCLEOTIDE SEQUENCE</scope>
    <source>
        <strain evidence="5">2889</strain>
    </source>
</reference>
<keyword evidence="3" id="KW-0804">Transcription</keyword>
<dbReference type="InterPro" id="IPR018060">
    <property type="entry name" value="HTH_AraC"/>
</dbReference>
<dbReference type="GO" id="GO:0043565">
    <property type="term" value="F:sequence-specific DNA binding"/>
    <property type="evidence" value="ECO:0007669"/>
    <property type="project" value="InterPro"/>
</dbReference>
<evidence type="ECO:0000313" key="5">
    <source>
        <dbReference type="EMBL" id="MBO8432816.1"/>
    </source>
</evidence>
<sequence length="303" mass="34941">MKQKKEISDIQAPIAGSWEDTLNKDGFFASAIDPKMTISRRIWGGNTSCCLICLQGKASFNLDAIQYELKAGDALIIDSDFFLLSREVSKDFKAYAIVATKFFLFAPANPASFDLHFYIMRHPTLRLPKATLQYLSQIFEMLKAKETEEEPEFQFFPNPFIRHITSQLARVFCLEIYDHYRKELPIAKVGVKPSTKENIVLRFLQLLRENVEKERRITFYSSALDITPQYLATILKKVTGLSTNQWMHILIIEKAKHLLLNENKSIQEVAKILNYPDQSTFGKMFKAEIGLSPIQFKKEINNR</sequence>
<gene>
    <name evidence="5" type="ORF">IAB08_05940</name>
</gene>
<evidence type="ECO:0000313" key="6">
    <source>
        <dbReference type="Proteomes" id="UP000823612"/>
    </source>
</evidence>
<evidence type="ECO:0000256" key="2">
    <source>
        <dbReference type="ARBA" id="ARBA00023125"/>
    </source>
</evidence>
<keyword evidence="2" id="KW-0238">DNA-binding</keyword>
<evidence type="ECO:0000256" key="1">
    <source>
        <dbReference type="ARBA" id="ARBA00023015"/>
    </source>
</evidence>
<dbReference type="AlphaFoldDB" id="A0A9D9H1C5"/>
<dbReference type="EMBL" id="JADIMZ010000089">
    <property type="protein sequence ID" value="MBO8432816.1"/>
    <property type="molecule type" value="Genomic_DNA"/>
</dbReference>
<accession>A0A9D9H1C5</accession>